<proteinExistence type="predicted"/>
<organism evidence="1">
    <name type="scientific">Podoviridae sp. ctpVv1</name>
    <dbReference type="NCBI Taxonomy" id="2827748"/>
    <lineage>
        <taxon>Viruses</taxon>
        <taxon>Duplodnaviria</taxon>
        <taxon>Heunggongvirae</taxon>
        <taxon>Uroviricota</taxon>
        <taxon>Caudoviricetes</taxon>
    </lineage>
</organism>
<dbReference type="EMBL" id="BK032736">
    <property type="protein sequence ID" value="DAF57647.1"/>
    <property type="molecule type" value="Genomic_DNA"/>
</dbReference>
<name>A0A8S5T3U8_9CAUD</name>
<evidence type="ECO:0000313" key="1">
    <source>
        <dbReference type="EMBL" id="DAF57647.1"/>
    </source>
</evidence>
<accession>A0A8S5T3U8</accession>
<sequence>MMKLKVFKIKVNPYDDYATVTEVYESMSVVHHTMLRNTPKNNYPFIKLRQALPPYKEVIVRLDKLGLTEENKKVEYSYYFNESSVRHD</sequence>
<protein>
    <submittedName>
        <fullName evidence="1">Uncharacterized protein</fullName>
    </submittedName>
</protein>
<reference evidence="1" key="1">
    <citation type="journal article" date="2021" name="Proc. Natl. Acad. Sci. U.S.A.">
        <title>A Catalog of Tens of Thousands of Viruses from Human Metagenomes Reveals Hidden Associations with Chronic Diseases.</title>
        <authorList>
            <person name="Tisza M.J."/>
            <person name="Buck C.B."/>
        </authorList>
    </citation>
    <scope>NUCLEOTIDE SEQUENCE</scope>
    <source>
        <strain evidence="1">CtpVv1</strain>
    </source>
</reference>